<accession>A0A9J5ZCT0</accession>
<dbReference type="OrthoDB" id="1324440at2759"/>
<evidence type="ECO:0000313" key="2">
    <source>
        <dbReference type="Proteomes" id="UP000824120"/>
    </source>
</evidence>
<comment type="caution">
    <text evidence="1">The sequence shown here is derived from an EMBL/GenBank/DDBJ whole genome shotgun (WGS) entry which is preliminary data.</text>
</comment>
<dbReference type="Proteomes" id="UP000824120">
    <property type="component" value="Chromosome 4"/>
</dbReference>
<reference evidence="1 2" key="1">
    <citation type="submission" date="2020-09" db="EMBL/GenBank/DDBJ databases">
        <title>De no assembly of potato wild relative species, Solanum commersonii.</title>
        <authorList>
            <person name="Cho K."/>
        </authorList>
    </citation>
    <scope>NUCLEOTIDE SEQUENCE [LARGE SCALE GENOMIC DNA]</scope>
    <source>
        <strain evidence="1">LZ3.2</strain>
        <tissue evidence="1">Leaf</tissue>
    </source>
</reference>
<name>A0A9J5ZCT0_SOLCO</name>
<protein>
    <submittedName>
        <fullName evidence="1">Uncharacterized protein</fullName>
    </submittedName>
</protein>
<keyword evidence="2" id="KW-1185">Reference proteome</keyword>
<proteinExistence type="predicted"/>
<dbReference type="EMBL" id="JACXVP010000004">
    <property type="protein sequence ID" value="KAG5610665.1"/>
    <property type="molecule type" value="Genomic_DNA"/>
</dbReference>
<sequence>MMFPLGGREQNRWCVGANGKYTEDAKMVKRQARKWRPDPRRVLTGSLHTDRTFTVVQSSQVWPGWLENRGASGEEIVREFYASYAATLRAPFLRGQSP</sequence>
<evidence type="ECO:0000313" key="1">
    <source>
        <dbReference type="EMBL" id="KAG5610665.1"/>
    </source>
</evidence>
<dbReference type="AlphaFoldDB" id="A0A9J5ZCT0"/>
<gene>
    <name evidence="1" type="ORF">H5410_021946</name>
</gene>
<organism evidence="1 2">
    <name type="scientific">Solanum commersonii</name>
    <name type="common">Commerson's wild potato</name>
    <name type="synonym">Commerson's nightshade</name>
    <dbReference type="NCBI Taxonomy" id="4109"/>
    <lineage>
        <taxon>Eukaryota</taxon>
        <taxon>Viridiplantae</taxon>
        <taxon>Streptophyta</taxon>
        <taxon>Embryophyta</taxon>
        <taxon>Tracheophyta</taxon>
        <taxon>Spermatophyta</taxon>
        <taxon>Magnoliopsida</taxon>
        <taxon>eudicotyledons</taxon>
        <taxon>Gunneridae</taxon>
        <taxon>Pentapetalae</taxon>
        <taxon>asterids</taxon>
        <taxon>lamiids</taxon>
        <taxon>Solanales</taxon>
        <taxon>Solanaceae</taxon>
        <taxon>Solanoideae</taxon>
        <taxon>Solaneae</taxon>
        <taxon>Solanum</taxon>
    </lineage>
</organism>